<dbReference type="PROSITE" id="PS50404">
    <property type="entry name" value="GST_NTER"/>
    <property type="match status" value="1"/>
</dbReference>
<dbReference type="PANTHER" id="PTHR44051">
    <property type="entry name" value="GLUTATHIONE S-TRANSFERASE-RELATED"/>
    <property type="match status" value="1"/>
</dbReference>
<accession>A0A382RPH2</accession>
<dbReference type="Pfam" id="PF02798">
    <property type="entry name" value="GST_N"/>
    <property type="match status" value="1"/>
</dbReference>
<dbReference type="InterPro" id="IPR004046">
    <property type="entry name" value="GST_C"/>
</dbReference>
<dbReference type="EMBL" id="UINC01123253">
    <property type="protein sequence ID" value="SVC99603.1"/>
    <property type="molecule type" value="Genomic_DNA"/>
</dbReference>
<dbReference type="InterPro" id="IPR036282">
    <property type="entry name" value="Glutathione-S-Trfase_C_sf"/>
</dbReference>
<dbReference type="Gene3D" id="1.20.1050.10">
    <property type="match status" value="1"/>
</dbReference>
<dbReference type="InterPro" id="IPR004045">
    <property type="entry name" value="Glutathione_S-Trfase_N"/>
</dbReference>
<protein>
    <recommendedName>
        <fullName evidence="4">GST N-terminal domain-containing protein</fullName>
    </recommendedName>
</protein>
<evidence type="ECO:0000259" key="1">
    <source>
        <dbReference type="PROSITE" id="PS50404"/>
    </source>
</evidence>
<organism evidence="3">
    <name type="scientific">marine metagenome</name>
    <dbReference type="NCBI Taxonomy" id="408172"/>
    <lineage>
        <taxon>unclassified sequences</taxon>
        <taxon>metagenomes</taxon>
        <taxon>ecological metagenomes</taxon>
    </lineage>
</organism>
<gene>
    <name evidence="3" type="ORF">METZ01_LOCUS352457</name>
</gene>
<feature type="non-terminal residue" evidence="3">
    <location>
        <position position="207"/>
    </location>
</feature>
<sequence>MIDLYTWPTPNGRKISILLEELQVSYNVIPINIVENEQFSKEFSLISPSNKIPAIVDKKAKKNIFESGAIMLYLADKYKRFLPNKYHWQVIEWFMFQLTQVGPLLGQAHQFLFYHSGKSEFAEEKYINYSKRIYQTLDDQLVKNKYLGIEYSIADIATWPWIARFERHRIDLKKYPNVYRWYKLIANRPAVIKGYNVVGKFEKIPLT</sequence>
<dbReference type="SFLD" id="SFLDS00019">
    <property type="entry name" value="Glutathione_Transferase_(cytos"/>
    <property type="match status" value="1"/>
</dbReference>
<reference evidence="3" key="1">
    <citation type="submission" date="2018-05" db="EMBL/GenBank/DDBJ databases">
        <authorList>
            <person name="Lanie J.A."/>
            <person name="Ng W.-L."/>
            <person name="Kazmierczak K.M."/>
            <person name="Andrzejewski T.M."/>
            <person name="Davidsen T.M."/>
            <person name="Wayne K.J."/>
            <person name="Tettelin H."/>
            <person name="Glass J.I."/>
            <person name="Rusch D."/>
            <person name="Podicherti R."/>
            <person name="Tsui H.-C.T."/>
            <person name="Winkler M.E."/>
        </authorList>
    </citation>
    <scope>NUCLEOTIDE SEQUENCE</scope>
</reference>
<evidence type="ECO:0000259" key="2">
    <source>
        <dbReference type="PROSITE" id="PS50405"/>
    </source>
</evidence>
<dbReference type="InterPro" id="IPR036249">
    <property type="entry name" value="Thioredoxin-like_sf"/>
</dbReference>
<dbReference type="Gene3D" id="3.40.30.10">
    <property type="entry name" value="Glutaredoxin"/>
    <property type="match status" value="1"/>
</dbReference>
<dbReference type="PROSITE" id="PS50405">
    <property type="entry name" value="GST_CTER"/>
    <property type="match status" value="1"/>
</dbReference>
<feature type="domain" description="GST C-terminal" evidence="2">
    <location>
        <begin position="83"/>
        <end position="206"/>
    </location>
</feature>
<dbReference type="InterPro" id="IPR010987">
    <property type="entry name" value="Glutathione-S-Trfase_C-like"/>
</dbReference>
<dbReference type="CDD" id="cd03048">
    <property type="entry name" value="GST_N_Ure2p_like"/>
    <property type="match status" value="1"/>
</dbReference>
<proteinExistence type="predicted"/>
<dbReference type="InterPro" id="IPR040079">
    <property type="entry name" value="Glutathione_S-Trfase"/>
</dbReference>
<dbReference type="SUPFAM" id="SSF47616">
    <property type="entry name" value="GST C-terminal domain-like"/>
    <property type="match status" value="1"/>
</dbReference>
<dbReference type="SFLD" id="SFLDG01151">
    <property type="entry name" value="Main.2:_Nu-like"/>
    <property type="match status" value="1"/>
</dbReference>
<dbReference type="Pfam" id="PF00043">
    <property type="entry name" value="GST_C"/>
    <property type="match status" value="1"/>
</dbReference>
<dbReference type="PANTHER" id="PTHR44051:SF8">
    <property type="entry name" value="GLUTATHIONE S-TRANSFERASE GSTA"/>
    <property type="match status" value="1"/>
</dbReference>
<evidence type="ECO:0008006" key="4">
    <source>
        <dbReference type="Google" id="ProtNLM"/>
    </source>
</evidence>
<dbReference type="AlphaFoldDB" id="A0A382RPH2"/>
<dbReference type="SFLD" id="SFLDG00358">
    <property type="entry name" value="Main_(cytGST)"/>
    <property type="match status" value="1"/>
</dbReference>
<feature type="domain" description="GST N-terminal" evidence="1">
    <location>
        <begin position="1"/>
        <end position="82"/>
    </location>
</feature>
<name>A0A382RPH2_9ZZZZ</name>
<dbReference type="SUPFAM" id="SSF52833">
    <property type="entry name" value="Thioredoxin-like"/>
    <property type="match status" value="1"/>
</dbReference>
<evidence type="ECO:0000313" key="3">
    <source>
        <dbReference type="EMBL" id="SVC99603.1"/>
    </source>
</evidence>